<gene>
    <name evidence="2" type="ORF">BSL78_02180</name>
</gene>
<sequence>MQGEGGSVIQEGSRRSSVASSGWESTVDSFVNPKNSDSDSDIQVLSDIPIPDSEGKEYEDSSRGQVVEEPLSVGSLGDDEDSQRTLTRSSGITVLQQRKEGFEEEQAQGRPQVTGKWSTESATNESESSLSSHLRSDSSFGFIVDGASQEKTVETVYSAAPGGGVEGAKSPGKEAEGFGDLDEAKGVGGVKEEDRIRGRKMGTVGLHGNFSPDKEESLRDRTQQEEPRREVQV</sequence>
<evidence type="ECO:0000313" key="2">
    <source>
        <dbReference type="EMBL" id="PIK60864.1"/>
    </source>
</evidence>
<evidence type="ECO:0000313" key="3">
    <source>
        <dbReference type="Proteomes" id="UP000230750"/>
    </source>
</evidence>
<accession>A0A2G8LKT9</accession>
<name>A0A2G8LKT9_STIJA</name>
<keyword evidence="3" id="KW-1185">Reference proteome</keyword>
<dbReference type="Proteomes" id="UP000230750">
    <property type="component" value="Unassembled WGS sequence"/>
</dbReference>
<comment type="caution">
    <text evidence="2">The sequence shown here is derived from an EMBL/GenBank/DDBJ whole genome shotgun (WGS) entry which is preliminary data.</text>
</comment>
<feature type="compositionally biased region" description="Polar residues" evidence="1">
    <location>
        <begin position="15"/>
        <end position="35"/>
    </location>
</feature>
<feature type="compositionally biased region" description="Polar residues" evidence="1">
    <location>
        <begin position="84"/>
        <end position="96"/>
    </location>
</feature>
<feature type="compositionally biased region" description="Basic and acidic residues" evidence="1">
    <location>
        <begin position="212"/>
        <end position="233"/>
    </location>
</feature>
<dbReference type="AlphaFoldDB" id="A0A2G8LKT9"/>
<feature type="compositionally biased region" description="Basic and acidic residues" evidence="1">
    <location>
        <begin position="171"/>
        <end position="196"/>
    </location>
</feature>
<organism evidence="2 3">
    <name type="scientific">Stichopus japonicus</name>
    <name type="common">Sea cucumber</name>
    <dbReference type="NCBI Taxonomy" id="307972"/>
    <lineage>
        <taxon>Eukaryota</taxon>
        <taxon>Metazoa</taxon>
        <taxon>Echinodermata</taxon>
        <taxon>Eleutherozoa</taxon>
        <taxon>Echinozoa</taxon>
        <taxon>Holothuroidea</taxon>
        <taxon>Aspidochirotacea</taxon>
        <taxon>Aspidochirotida</taxon>
        <taxon>Stichopodidae</taxon>
        <taxon>Apostichopus</taxon>
    </lineage>
</organism>
<reference evidence="2 3" key="1">
    <citation type="journal article" date="2017" name="PLoS Biol.">
        <title>The sea cucumber genome provides insights into morphological evolution and visceral regeneration.</title>
        <authorList>
            <person name="Zhang X."/>
            <person name="Sun L."/>
            <person name="Yuan J."/>
            <person name="Sun Y."/>
            <person name="Gao Y."/>
            <person name="Zhang L."/>
            <person name="Li S."/>
            <person name="Dai H."/>
            <person name="Hamel J.F."/>
            <person name="Liu C."/>
            <person name="Yu Y."/>
            <person name="Liu S."/>
            <person name="Lin W."/>
            <person name="Guo K."/>
            <person name="Jin S."/>
            <person name="Xu P."/>
            <person name="Storey K.B."/>
            <person name="Huan P."/>
            <person name="Zhang T."/>
            <person name="Zhou Y."/>
            <person name="Zhang J."/>
            <person name="Lin C."/>
            <person name="Li X."/>
            <person name="Xing L."/>
            <person name="Huo D."/>
            <person name="Sun M."/>
            <person name="Wang L."/>
            <person name="Mercier A."/>
            <person name="Li F."/>
            <person name="Yang H."/>
            <person name="Xiang J."/>
        </authorList>
    </citation>
    <scope>NUCLEOTIDE SEQUENCE [LARGE SCALE GENOMIC DNA]</scope>
    <source>
        <strain evidence="2">Shaxun</strain>
        <tissue evidence="2">Muscle</tissue>
    </source>
</reference>
<proteinExistence type="predicted"/>
<evidence type="ECO:0000256" key="1">
    <source>
        <dbReference type="SAM" id="MobiDB-lite"/>
    </source>
</evidence>
<protein>
    <submittedName>
        <fullName evidence="2">Uncharacterized protein</fullName>
    </submittedName>
</protein>
<feature type="compositionally biased region" description="Basic and acidic residues" evidence="1">
    <location>
        <begin position="53"/>
        <end position="62"/>
    </location>
</feature>
<dbReference type="EMBL" id="MRZV01000045">
    <property type="protein sequence ID" value="PIK60864.1"/>
    <property type="molecule type" value="Genomic_DNA"/>
</dbReference>
<feature type="compositionally biased region" description="Low complexity" evidence="1">
    <location>
        <begin position="118"/>
        <end position="135"/>
    </location>
</feature>
<feature type="region of interest" description="Disordered" evidence="1">
    <location>
        <begin position="159"/>
        <end position="233"/>
    </location>
</feature>
<feature type="region of interest" description="Disordered" evidence="1">
    <location>
        <begin position="1"/>
        <end position="135"/>
    </location>
</feature>